<keyword evidence="8" id="KW-1185">Reference proteome</keyword>
<organism evidence="7 8">
    <name type="scientific">Nocardioides turkmenicus</name>
    <dbReference type="NCBI Taxonomy" id="2711220"/>
    <lineage>
        <taxon>Bacteria</taxon>
        <taxon>Bacillati</taxon>
        <taxon>Actinomycetota</taxon>
        <taxon>Actinomycetes</taxon>
        <taxon>Propionibacteriales</taxon>
        <taxon>Nocardioidaceae</taxon>
        <taxon>Nocardioides</taxon>
    </lineage>
</organism>
<dbReference type="AlphaFoldDB" id="A0A6M1RDR9"/>
<dbReference type="InterPro" id="IPR050416">
    <property type="entry name" value="FAD-linked_Oxidoreductase"/>
</dbReference>
<dbReference type="Gene3D" id="3.30.43.10">
    <property type="entry name" value="Uridine Diphospho-n-acetylenolpyruvylglucosamine Reductase, domain 2"/>
    <property type="match status" value="1"/>
</dbReference>
<dbReference type="EMBL" id="JAALAA010000031">
    <property type="protein sequence ID" value="NGN95818.1"/>
    <property type="molecule type" value="Genomic_DNA"/>
</dbReference>
<dbReference type="SUPFAM" id="SSF51679">
    <property type="entry name" value="Bacterial luciferase-like"/>
    <property type="match status" value="1"/>
</dbReference>
<dbReference type="Gene3D" id="3.20.20.30">
    <property type="entry name" value="Luciferase-like domain"/>
    <property type="match status" value="1"/>
</dbReference>
<keyword evidence="5" id="KW-0560">Oxidoreductase</keyword>
<dbReference type="GO" id="GO:0071949">
    <property type="term" value="F:FAD binding"/>
    <property type="evidence" value="ECO:0007669"/>
    <property type="project" value="InterPro"/>
</dbReference>
<dbReference type="InterPro" id="IPR012951">
    <property type="entry name" value="BBE"/>
</dbReference>
<dbReference type="PANTHER" id="PTHR42973:SF39">
    <property type="entry name" value="FAD-BINDING PCMH-TYPE DOMAIN-CONTAINING PROTEIN"/>
    <property type="match status" value="1"/>
</dbReference>
<evidence type="ECO:0000256" key="2">
    <source>
        <dbReference type="ARBA" id="ARBA00005466"/>
    </source>
</evidence>
<evidence type="ECO:0000259" key="6">
    <source>
        <dbReference type="PROSITE" id="PS51387"/>
    </source>
</evidence>
<keyword evidence="4" id="KW-0274">FAD</keyword>
<comment type="caution">
    <text evidence="7">The sequence shown here is derived from an EMBL/GenBank/DDBJ whole genome shotgun (WGS) entry which is preliminary data.</text>
</comment>
<dbReference type="Gene3D" id="3.30.465.10">
    <property type="match status" value="1"/>
</dbReference>
<name>A0A6M1RDR9_9ACTN</name>
<dbReference type="InterPro" id="IPR016166">
    <property type="entry name" value="FAD-bd_PCMH"/>
</dbReference>
<dbReference type="RefSeq" id="WP_165113983.1">
    <property type="nucleotide sequence ID" value="NZ_JAALAA010000031.1"/>
</dbReference>
<evidence type="ECO:0000256" key="1">
    <source>
        <dbReference type="ARBA" id="ARBA00001974"/>
    </source>
</evidence>
<dbReference type="InterPro" id="IPR016167">
    <property type="entry name" value="FAD-bd_PCMH_sub1"/>
</dbReference>
<evidence type="ECO:0000256" key="4">
    <source>
        <dbReference type="ARBA" id="ARBA00022827"/>
    </source>
</evidence>
<dbReference type="Pfam" id="PF08031">
    <property type="entry name" value="BBE"/>
    <property type="match status" value="1"/>
</dbReference>
<dbReference type="PROSITE" id="PS51387">
    <property type="entry name" value="FAD_PCMH"/>
    <property type="match status" value="1"/>
</dbReference>
<gene>
    <name evidence="7" type="ORF">G5C66_24150</name>
</gene>
<dbReference type="Pfam" id="PF01565">
    <property type="entry name" value="FAD_binding_4"/>
    <property type="match status" value="1"/>
</dbReference>
<dbReference type="InterPro" id="IPR036318">
    <property type="entry name" value="FAD-bd_PCMH-like_sf"/>
</dbReference>
<keyword evidence="3" id="KW-0285">Flavoprotein</keyword>
<accession>A0A6M1RDR9</accession>
<dbReference type="GO" id="GO:0016705">
    <property type="term" value="F:oxidoreductase activity, acting on paired donors, with incorporation or reduction of molecular oxygen"/>
    <property type="evidence" value="ECO:0007669"/>
    <property type="project" value="InterPro"/>
</dbReference>
<dbReference type="Gene3D" id="3.40.462.20">
    <property type="match status" value="1"/>
</dbReference>
<feature type="domain" description="FAD-binding PCMH-type" evidence="6">
    <location>
        <begin position="197"/>
        <end position="369"/>
    </location>
</feature>
<reference evidence="7 8" key="1">
    <citation type="submission" date="2020-02" db="EMBL/GenBank/DDBJ databases">
        <title>Whole-genome analyses of novel actinobacteria.</title>
        <authorList>
            <person name="Sahin N."/>
        </authorList>
    </citation>
    <scope>NUCLEOTIDE SEQUENCE [LARGE SCALE GENOMIC DNA]</scope>
    <source>
        <strain evidence="7 8">KC13</strain>
    </source>
</reference>
<sequence length="609" mass="64598">MTLELGVVLDPALPPATMAALAQRAEEAGLDMVVTNPGDLDPWTTATWLLGSTKSIPIGVALAPVATPDPRDPEAGYPSVAGRARDSLDLLAGARLITDPSAWTLAPADPSPADLERAAAANLPVVVPASTEAEVDRLARLLIEHRGPRPTGPRRTSSVRAKRLPGIAYDEVPASLAETAVEPGDPAYRTVRSTYLRGGRPGLVLRPTTPPQVADALAFADRHRHLPLGIRSGGHGVSGRSTNNGGLVIDVGGMNTIEVLDTATRRVRIGPGATWKQVAAALDPYGWALGSGDYGGVGVGGLATAGGIGYLSRKHGLTIDHLVAVEMVLADGSIVRADREENPDLFWGVRGAGANLGVVTAFEFEVYEVAEVGSAQLTLVVPDIEEALLRFGEMAAEAPRDTTVFLVTGRPRPEGSVIQLYGLVDSPDPEVIVERLTPFASLGALVQQQVILAHYTDVMNQAHDIGPDGHHGHGEPHARSGLIPGLTSEFARDAAQLLRTGDVYFFQLRTMGGAIADVDPTATAFAHRNAAFQITAMGGGTEALDTAWSLVQPHLEGLYLSFETTRSPERVADAFPPATLTRLRELKQRFDPTNLFRDNFNIDLSEMNR</sequence>
<dbReference type="PANTHER" id="PTHR42973">
    <property type="entry name" value="BINDING OXIDOREDUCTASE, PUTATIVE (AFU_ORTHOLOGUE AFUA_1G17690)-RELATED"/>
    <property type="match status" value="1"/>
</dbReference>
<evidence type="ECO:0000313" key="8">
    <source>
        <dbReference type="Proteomes" id="UP000483261"/>
    </source>
</evidence>
<comment type="similarity">
    <text evidence="2">Belongs to the oxygen-dependent FAD-linked oxidoreductase family.</text>
</comment>
<protein>
    <submittedName>
        <fullName evidence="7">LLM class flavin-dependent oxidoreductase</fullName>
    </submittedName>
</protein>
<dbReference type="Proteomes" id="UP000483261">
    <property type="component" value="Unassembled WGS sequence"/>
</dbReference>
<evidence type="ECO:0000313" key="7">
    <source>
        <dbReference type="EMBL" id="NGN95818.1"/>
    </source>
</evidence>
<comment type="cofactor">
    <cofactor evidence="1">
        <name>FAD</name>
        <dbReference type="ChEBI" id="CHEBI:57692"/>
    </cofactor>
</comment>
<proteinExistence type="inferred from homology"/>
<dbReference type="InterPro" id="IPR016169">
    <property type="entry name" value="FAD-bd_PCMH_sub2"/>
</dbReference>
<evidence type="ECO:0000256" key="3">
    <source>
        <dbReference type="ARBA" id="ARBA00022630"/>
    </source>
</evidence>
<evidence type="ECO:0000256" key="5">
    <source>
        <dbReference type="ARBA" id="ARBA00023002"/>
    </source>
</evidence>
<dbReference type="SUPFAM" id="SSF56176">
    <property type="entry name" value="FAD-binding/transporter-associated domain-like"/>
    <property type="match status" value="1"/>
</dbReference>
<dbReference type="InterPro" id="IPR036661">
    <property type="entry name" value="Luciferase-like_sf"/>
</dbReference>
<dbReference type="InterPro" id="IPR006094">
    <property type="entry name" value="Oxid_FAD_bind_N"/>
</dbReference>